<proteinExistence type="predicted"/>
<dbReference type="InterPro" id="IPR025487">
    <property type="entry name" value="DUF4379"/>
</dbReference>
<dbReference type="Proteomes" id="UP000828521">
    <property type="component" value="Segment"/>
</dbReference>
<feature type="domain" description="Treble clef zinc finger" evidence="1">
    <location>
        <begin position="142"/>
        <end position="179"/>
    </location>
</feature>
<feature type="domain" description="Treble clef zinc finger" evidence="1">
    <location>
        <begin position="89"/>
        <end position="121"/>
    </location>
</feature>
<protein>
    <recommendedName>
        <fullName evidence="1">Treble clef zinc finger domain-containing protein</fullName>
    </recommendedName>
</protein>
<sequence length="281" mass="31798">MIKPPSISQITERLNGRKIRILEYGGTMMTKSTFECEKCGYVWSTTCSSVITGNHGCRRCVGKSSLSKDEIIGKISNRGITLVDYSGKMHSKSTFRCDKCHHEWITQTRHVVYGCGCPRCNVLNFDSVSERLVGRKITLLTFGGGSTVKSEFKCDECDNVWQTKLNTVLNGSGCPRCADHGYDTSKPGTLYVFKSTENNWLKVGITNKFNQRKSQLIKRTPFGIDLVARWDSEDGSKILKMEKYIHKTFETANASVKYGRFTGYTEWLIYDDEIIQIVTNL</sequence>
<reference evidence="2" key="1">
    <citation type="submission" date="2020-07" db="EMBL/GenBank/DDBJ databases">
        <title>Genome of Klebsiella pneumoniae phage.</title>
        <authorList>
            <person name="Peng Q."/>
        </authorList>
    </citation>
    <scope>NUCLEOTIDE SEQUENCE</scope>
</reference>
<dbReference type="Pfam" id="PF13455">
    <property type="entry name" value="MUG113"/>
    <property type="match status" value="1"/>
</dbReference>
<gene>
    <name evidence="2" type="ORF">KB2_gp045</name>
</gene>
<dbReference type="EMBL" id="MT757392">
    <property type="protein sequence ID" value="QNI20523.1"/>
    <property type="molecule type" value="Genomic_DNA"/>
</dbReference>
<dbReference type="Pfam" id="PF14311">
    <property type="entry name" value="DUF4379"/>
    <property type="match status" value="2"/>
</dbReference>
<keyword evidence="3" id="KW-1185">Reference proteome</keyword>
<organism evidence="2 3">
    <name type="scientific">Klebsiella phage vB_KleM_KB2</name>
    <dbReference type="NCBI Taxonomy" id="2759197"/>
    <lineage>
        <taxon>Viruses</taxon>
        <taxon>Duplodnaviria</taxon>
        <taxon>Heunggongvirae</taxon>
        <taxon>Uroviricota</taxon>
        <taxon>Caudoviricetes</taxon>
        <taxon>Jameshumphriesvirinae</taxon>
        <taxon>Bimevirus</taxon>
        <taxon>Bimevirus KB2</taxon>
    </lineage>
</organism>
<accession>A0AAE7M367</accession>
<evidence type="ECO:0000259" key="1">
    <source>
        <dbReference type="Pfam" id="PF14311"/>
    </source>
</evidence>
<evidence type="ECO:0000313" key="3">
    <source>
        <dbReference type="Proteomes" id="UP000828521"/>
    </source>
</evidence>
<evidence type="ECO:0000313" key="2">
    <source>
        <dbReference type="EMBL" id="QNI20523.1"/>
    </source>
</evidence>
<name>A0AAE7M367_9CAUD</name>